<reference evidence="2" key="1">
    <citation type="submission" date="2019-03" db="EMBL/GenBank/DDBJ databases">
        <title>Long read genome sequence of the mycoparasitic Pythium oligandrum ATCC 38472 isolated from sugarbeet rhizosphere.</title>
        <authorList>
            <person name="Gaulin E."/>
        </authorList>
    </citation>
    <scope>NUCLEOTIDE SEQUENCE</scope>
    <source>
        <strain evidence="2">ATCC 38472_TT</strain>
    </source>
</reference>
<feature type="signal peptide" evidence="1">
    <location>
        <begin position="1"/>
        <end position="24"/>
    </location>
</feature>
<sequence>MVSVFSHVALVAVVLVAGALVVRAASADPNVSKPPETVNASESPVMKSSIVANNKVTIQDSQIVLSSRDRKQLIQNLATAMASGAAAAGLLGAKDDQALLPVNRDAFLYLKDDGVVRIGWRYPLTTWSIYKDYVFPGACEVKRVVGDYFYC</sequence>
<gene>
    <name evidence="2" type="ORF">Poli38472_014494</name>
</gene>
<dbReference type="AlphaFoldDB" id="A0A8K1FJS9"/>
<keyword evidence="3" id="KW-1185">Reference proteome</keyword>
<name>A0A8K1FJS9_PYTOL</name>
<dbReference type="EMBL" id="SPLM01000078">
    <property type="protein sequence ID" value="TMW61033.1"/>
    <property type="molecule type" value="Genomic_DNA"/>
</dbReference>
<proteinExistence type="predicted"/>
<dbReference type="Proteomes" id="UP000794436">
    <property type="component" value="Unassembled WGS sequence"/>
</dbReference>
<keyword evidence="1" id="KW-0732">Signal</keyword>
<organism evidence="2 3">
    <name type="scientific">Pythium oligandrum</name>
    <name type="common">Mycoparasitic fungus</name>
    <dbReference type="NCBI Taxonomy" id="41045"/>
    <lineage>
        <taxon>Eukaryota</taxon>
        <taxon>Sar</taxon>
        <taxon>Stramenopiles</taxon>
        <taxon>Oomycota</taxon>
        <taxon>Peronosporomycetes</taxon>
        <taxon>Pythiales</taxon>
        <taxon>Pythiaceae</taxon>
        <taxon>Pythium</taxon>
    </lineage>
</organism>
<protein>
    <submittedName>
        <fullName evidence="2">Uncharacterized protein</fullName>
    </submittedName>
</protein>
<dbReference type="OrthoDB" id="159526at2759"/>
<evidence type="ECO:0000313" key="2">
    <source>
        <dbReference type="EMBL" id="TMW61033.1"/>
    </source>
</evidence>
<evidence type="ECO:0000256" key="1">
    <source>
        <dbReference type="SAM" id="SignalP"/>
    </source>
</evidence>
<accession>A0A8K1FJS9</accession>
<evidence type="ECO:0000313" key="3">
    <source>
        <dbReference type="Proteomes" id="UP000794436"/>
    </source>
</evidence>
<comment type="caution">
    <text evidence="2">The sequence shown here is derived from an EMBL/GenBank/DDBJ whole genome shotgun (WGS) entry which is preliminary data.</text>
</comment>
<feature type="chain" id="PRO_5035480400" evidence="1">
    <location>
        <begin position="25"/>
        <end position="151"/>
    </location>
</feature>